<proteinExistence type="predicted"/>
<reference evidence="1 2" key="1">
    <citation type="submission" date="2020-03" db="EMBL/GenBank/DDBJ databases">
        <title>Leucobacter sp. nov., isolated from beetles.</title>
        <authorList>
            <person name="Hyun D.-W."/>
            <person name="Bae J.-W."/>
        </authorList>
    </citation>
    <scope>NUCLEOTIDE SEQUENCE [LARGE SCALE GENOMIC DNA]</scope>
    <source>
        <strain evidence="1 2">HDW9A</strain>
    </source>
</reference>
<gene>
    <name evidence="1" type="ORF">G7066_12815</name>
</gene>
<dbReference type="EMBL" id="CP049933">
    <property type="protein sequence ID" value="QIM19230.1"/>
    <property type="molecule type" value="Genomic_DNA"/>
</dbReference>
<evidence type="ECO:0000313" key="1">
    <source>
        <dbReference type="EMBL" id="QIM19230.1"/>
    </source>
</evidence>
<dbReference type="Proteomes" id="UP000503441">
    <property type="component" value="Chromosome"/>
</dbReference>
<keyword evidence="2" id="KW-1185">Reference proteome</keyword>
<accession>A0ABX6K269</accession>
<sequence>MCCHGARTGPTEAPFPEDVVDLDVYWTKDRTAEIYLGRASEITGKEQTLLLNLPVGEQEFPSTVLGQTDKATIVDATTGAAGGYVRLQTVATKSGQSSQYSRIVGFSGSCRPEITIEQADDQNDPTLARDLHYTVSSTLPLKPDSVSGAVDATAKPVAETLDESRLNPRTISAEPVKGSSNRKFTVIARADDSAEVDVKIDAEKVRSLGGLTNRYPAKSNDSAITFHNPIRVKPQTFTLVTGEPKGKEYQFAVAAGAPDPKADLNFEASGDAASVEHKVSLSEASAVVKAGESASTKIRVTAEASEVAANTPVSFAHTVTSDDTNYDGLAVAPLLVRLFSVDPSISIKKRAFVEVADSSTPEQIIATGREALKGERLTDAQPVCFVYEVTNTSRDEWETQLTDVAVTDSDVRLGEEGLIGILPKLSVGETRLLAACSVLIPVDTTVDNFS</sequence>
<protein>
    <submittedName>
        <fullName evidence="1">Uncharacterized protein</fullName>
    </submittedName>
</protein>
<evidence type="ECO:0000313" key="2">
    <source>
        <dbReference type="Proteomes" id="UP000503441"/>
    </source>
</evidence>
<name>A0ABX6K269_9MICO</name>
<organism evidence="1 2">
    <name type="scientific">Leucobacter coleopterorum</name>
    <dbReference type="NCBI Taxonomy" id="2714933"/>
    <lineage>
        <taxon>Bacteria</taxon>
        <taxon>Bacillati</taxon>
        <taxon>Actinomycetota</taxon>
        <taxon>Actinomycetes</taxon>
        <taxon>Micrococcales</taxon>
        <taxon>Microbacteriaceae</taxon>
        <taxon>Leucobacter</taxon>
    </lineage>
</organism>